<proteinExistence type="predicted"/>
<comment type="caution">
    <text evidence="1">The sequence shown here is derived from an EMBL/GenBank/DDBJ whole genome shotgun (WGS) entry which is preliminary data.</text>
</comment>
<dbReference type="Gene3D" id="2.40.30.200">
    <property type="match status" value="1"/>
</dbReference>
<protein>
    <submittedName>
        <fullName evidence="1">Phage tail protein</fullName>
    </submittedName>
</protein>
<dbReference type="EMBL" id="NUDP01000099">
    <property type="protein sequence ID" value="PEM66150.1"/>
    <property type="molecule type" value="Genomic_DNA"/>
</dbReference>
<dbReference type="Proteomes" id="UP000219775">
    <property type="component" value="Unassembled WGS sequence"/>
</dbReference>
<accession>A0A2B6QW08</accession>
<dbReference type="AlphaFoldDB" id="A0A2B6QW08"/>
<sequence>MVIDKELASGYGIYMIDRPVIPTTKRKIEYIEVPGRNGSLTKKGAYEDVPFTLKFNVLEKKNIKPLIRRAKPWLLNAKMLHFTDDDVYRKIKNVEIGDIANEIEEYGEFEVNFTLDPFEYVEDESITIYEPGLIYNPGTEKSQPEMVIVAKGTVNITINDVTFQLKDIASSVVVDSEILETYLETTPMNNKMVGKFPIFEVGSNKIAWSGTVQSITIRPRWRYV</sequence>
<reference evidence="1 2" key="1">
    <citation type="submission" date="2017-09" db="EMBL/GenBank/DDBJ databases">
        <title>Large-scale bioinformatics analysis of Bacillus genomes uncovers conserved roles of natural products in bacterial physiology.</title>
        <authorList>
            <consortium name="Agbiome Team Llc"/>
            <person name="Bleich R.M."/>
            <person name="Grubbs K.J."/>
            <person name="Santa Maria K.C."/>
            <person name="Allen S.E."/>
            <person name="Farag S."/>
            <person name="Shank E.A."/>
            <person name="Bowers A."/>
        </authorList>
    </citation>
    <scope>NUCLEOTIDE SEQUENCE [LARGE SCALE GENOMIC DNA]</scope>
    <source>
        <strain evidence="1 2">AFS009893</strain>
    </source>
</reference>
<organism evidence="1 2">
    <name type="scientific">Bacillus pseudomycoides</name>
    <dbReference type="NCBI Taxonomy" id="64104"/>
    <lineage>
        <taxon>Bacteria</taxon>
        <taxon>Bacillati</taxon>
        <taxon>Bacillota</taxon>
        <taxon>Bacilli</taxon>
        <taxon>Bacillales</taxon>
        <taxon>Bacillaceae</taxon>
        <taxon>Bacillus</taxon>
        <taxon>Bacillus cereus group</taxon>
    </lineage>
</organism>
<gene>
    <name evidence="1" type="ORF">CN613_23420</name>
</gene>
<evidence type="ECO:0000313" key="1">
    <source>
        <dbReference type="EMBL" id="PEM66150.1"/>
    </source>
</evidence>
<evidence type="ECO:0000313" key="2">
    <source>
        <dbReference type="Proteomes" id="UP000219775"/>
    </source>
</evidence>
<name>A0A2B6QW08_9BACI</name>